<dbReference type="EMBL" id="BMAO01002256">
    <property type="protein sequence ID" value="GFQ79426.1"/>
    <property type="molecule type" value="Genomic_DNA"/>
</dbReference>
<dbReference type="AlphaFoldDB" id="A0A8X6KPD7"/>
<dbReference type="PANTHER" id="PTHR33273">
    <property type="entry name" value="DOMAIN-CONTAINING PROTEIN, PUTATIVE-RELATED"/>
    <property type="match status" value="1"/>
</dbReference>
<accession>A0A8X6KPD7</accession>
<dbReference type="Gene3D" id="3.60.10.10">
    <property type="entry name" value="Endonuclease/exonuclease/phosphatase"/>
    <property type="match status" value="1"/>
</dbReference>
<evidence type="ECO:0000313" key="3">
    <source>
        <dbReference type="Proteomes" id="UP000887116"/>
    </source>
</evidence>
<dbReference type="InterPro" id="IPR005135">
    <property type="entry name" value="Endo/exonuclease/phosphatase"/>
</dbReference>
<dbReference type="SUPFAM" id="SSF56219">
    <property type="entry name" value="DNase I-like"/>
    <property type="match status" value="1"/>
</dbReference>
<evidence type="ECO:0000259" key="1">
    <source>
        <dbReference type="Pfam" id="PF14529"/>
    </source>
</evidence>
<protein>
    <recommendedName>
        <fullName evidence="1">Endonuclease/exonuclease/phosphatase domain-containing protein</fullName>
    </recommendedName>
</protein>
<feature type="non-terminal residue" evidence="2">
    <location>
        <position position="1"/>
    </location>
</feature>
<dbReference type="Proteomes" id="UP000887116">
    <property type="component" value="Unassembled WGS sequence"/>
</dbReference>
<comment type="caution">
    <text evidence="2">The sequence shown here is derived from an EMBL/GenBank/DDBJ whole genome shotgun (WGS) entry which is preliminary data.</text>
</comment>
<dbReference type="OrthoDB" id="6428328at2759"/>
<dbReference type="InterPro" id="IPR036691">
    <property type="entry name" value="Endo/exonu/phosph_ase_sf"/>
</dbReference>
<gene>
    <name evidence="2" type="primary">AVEN_31417_1</name>
    <name evidence="2" type="ORF">TNCT_669371</name>
</gene>
<proteinExistence type="predicted"/>
<dbReference type="Pfam" id="PF14529">
    <property type="entry name" value="Exo_endo_phos_2"/>
    <property type="match status" value="1"/>
</dbReference>
<evidence type="ECO:0000313" key="2">
    <source>
        <dbReference type="EMBL" id="GFQ79426.1"/>
    </source>
</evidence>
<dbReference type="GO" id="GO:0003824">
    <property type="term" value="F:catalytic activity"/>
    <property type="evidence" value="ECO:0007669"/>
    <property type="project" value="InterPro"/>
</dbReference>
<name>A0A8X6KPD7_TRICU</name>
<keyword evidence="3" id="KW-1185">Reference proteome</keyword>
<sequence>CNINSLTTSTTRIKLDQLLEIALKKDVQVIAIQETKLKKCTALKISGFNIYRIDRASKGGGGLAFLIRNLNYQSIAFPTDENSDLEIIGIKIQWRGKSLNIINVYHPPNHKQFPAVLSGFLDKNTIILGDLNAKHPTWGCSCSNARGEELLQLMDDTDNILLNDGTHTFTSYSYNASEALDIAITSSEIFSQCSWRVMDRIGSDHLPILIEFKKSQKVRETQEMFWNFKQAKWTLIEIPWILS</sequence>
<dbReference type="PANTHER" id="PTHR33273:SF4">
    <property type="entry name" value="ENDONUCLEASE_EXONUCLEASE_PHOSPHATASE DOMAIN-CONTAINING PROTEIN"/>
    <property type="match status" value="1"/>
</dbReference>
<organism evidence="2 3">
    <name type="scientific">Trichonephila clavata</name>
    <name type="common">Joro spider</name>
    <name type="synonym">Nephila clavata</name>
    <dbReference type="NCBI Taxonomy" id="2740835"/>
    <lineage>
        <taxon>Eukaryota</taxon>
        <taxon>Metazoa</taxon>
        <taxon>Ecdysozoa</taxon>
        <taxon>Arthropoda</taxon>
        <taxon>Chelicerata</taxon>
        <taxon>Arachnida</taxon>
        <taxon>Araneae</taxon>
        <taxon>Araneomorphae</taxon>
        <taxon>Entelegynae</taxon>
        <taxon>Araneoidea</taxon>
        <taxon>Nephilidae</taxon>
        <taxon>Trichonephila</taxon>
    </lineage>
</organism>
<feature type="domain" description="Endonuclease/exonuclease/phosphatase" evidence="1">
    <location>
        <begin position="100"/>
        <end position="208"/>
    </location>
</feature>
<reference evidence="2" key="1">
    <citation type="submission" date="2020-07" db="EMBL/GenBank/DDBJ databases">
        <title>Multicomponent nature underlies the extraordinary mechanical properties of spider dragline silk.</title>
        <authorList>
            <person name="Kono N."/>
            <person name="Nakamura H."/>
            <person name="Mori M."/>
            <person name="Yoshida Y."/>
            <person name="Ohtoshi R."/>
            <person name="Malay A.D."/>
            <person name="Moran D.A.P."/>
            <person name="Tomita M."/>
            <person name="Numata K."/>
            <person name="Arakawa K."/>
        </authorList>
    </citation>
    <scope>NUCLEOTIDE SEQUENCE</scope>
</reference>